<dbReference type="SUPFAM" id="SSF103473">
    <property type="entry name" value="MFS general substrate transporter"/>
    <property type="match status" value="1"/>
</dbReference>
<dbReference type="EMBL" id="SOZI01000005">
    <property type="protein sequence ID" value="TNY24054.1"/>
    <property type="molecule type" value="Genomic_DNA"/>
</dbReference>
<organism evidence="6 7">
    <name type="scientific">Rhodotorula diobovata</name>
    <dbReference type="NCBI Taxonomy" id="5288"/>
    <lineage>
        <taxon>Eukaryota</taxon>
        <taxon>Fungi</taxon>
        <taxon>Dikarya</taxon>
        <taxon>Basidiomycota</taxon>
        <taxon>Pucciniomycotina</taxon>
        <taxon>Microbotryomycetes</taxon>
        <taxon>Sporidiobolales</taxon>
        <taxon>Sporidiobolaceae</taxon>
        <taxon>Rhodotorula</taxon>
    </lineage>
</organism>
<comment type="caution">
    <text evidence="6">The sequence shown here is derived from an EMBL/GenBank/DDBJ whole genome shotgun (WGS) entry which is preliminary data.</text>
</comment>
<feature type="transmembrane region" description="Helical" evidence="5">
    <location>
        <begin position="280"/>
        <end position="297"/>
    </location>
</feature>
<keyword evidence="7" id="KW-1185">Reference proteome</keyword>
<feature type="transmembrane region" description="Helical" evidence="5">
    <location>
        <begin position="153"/>
        <end position="174"/>
    </location>
</feature>
<dbReference type="OrthoDB" id="196103at2759"/>
<dbReference type="InterPro" id="IPR036259">
    <property type="entry name" value="MFS_trans_sf"/>
</dbReference>
<dbReference type="AlphaFoldDB" id="A0A5C5G6Q5"/>
<evidence type="ECO:0000256" key="2">
    <source>
        <dbReference type="ARBA" id="ARBA00022692"/>
    </source>
</evidence>
<sequence length="478" mass="51131">MADLAAAAALPPVPHRTRLGAFYASPVVQVVLISLICFCTPGMFNALSGVGGGGQLDPSAANKANVALYACFAVVGFFSGSVINRIGARLAFSIGAAGYALYMGSLLNYNIRATNGFVVAAGALLGVSAGLLWTAQGSLVLSYATEAQKGRLFGLFWFIFHMGATLGSAIEVGLTWQSTDNTVGNAVYAAFLAIAAVGALIPFLLVDPATMVRSDGTRVIPPIHPTWKNEFQGMWQLVRKETVVLLLFPLFFSSNFMYTWEQNSYNGALGTLRARSLNSLLFWLAQMFGAGIFGVLIDLEQFRRKNRAWVGLGFLLAFHMAIWGASFHKQRAYYRTPEGASIPRIDVDDSTYGGFAALYFFQGALDAITQNYIYWLMGAISNSPAQLARLVGLYKGIQSAGAAGAFAMDSAMTPYMNELAATWAVCVAGLLFAAPVVHWRITDHTEDEPVIVVDQPVLAAADAVSVSSGAEKKGDETV</sequence>
<evidence type="ECO:0000313" key="7">
    <source>
        <dbReference type="Proteomes" id="UP000311382"/>
    </source>
</evidence>
<keyword evidence="3 5" id="KW-1133">Transmembrane helix</keyword>
<keyword evidence="4 5" id="KW-0472">Membrane</keyword>
<dbReference type="InterPro" id="IPR010291">
    <property type="entry name" value="Ion_channel_UNC-93"/>
</dbReference>
<feature type="transmembrane region" description="Helical" evidence="5">
    <location>
        <begin position="309"/>
        <end position="327"/>
    </location>
</feature>
<evidence type="ECO:0000256" key="1">
    <source>
        <dbReference type="ARBA" id="ARBA00004141"/>
    </source>
</evidence>
<feature type="transmembrane region" description="Helical" evidence="5">
    <location>
        <begin position="90"/>
        <end position="111"/>
    </location>
</feature>
<dbReference type="PANTHER" id="PTHR23294:SF59">
    <property type="entry name" value="UNC93-LIKE PROTEIN C922.05C"/>
    <property type="match status" value="1"/>
</dbReference>
<dbReference type="GO" id="GO:0016020">
    <property type="term" value="C:membrane"/>
    <property type="evidence" value="ECO:0007669"/>
    <property type="project" value="UniProtKB-SubCell"/>
</dbReference>
<feature type="transmembrane region" description="Helical" evidence="5">
    <location>
        <begin position="64"/>
        <end position="83"/>
    </location>
</feature>
<proteinExistence type="predicted"/>
<evidence type="ECO:0000256" key="4">
    <source>
        <dbReference type="ARBA" id="ARBA00023136"/>
    </source>
</evidence>
<evidence type="ECO:0000256" key="3">
    <source>
        <dbReference type="ARBA" id="ARBA00022989"/>
    </source>
</evidence>
<dbReference type="Proteomes" id="UP000311382">
    <property type="component" value="Unassembled WGS sequence"/>
</dbReference>
<protein>
    <submittedName>
        <fullName evidence="6">Major facilitator superfamily domain-containing protein</fullName>
    </submittedName>
</protein>
<gene>
    <name evidence="6" type="ORF">DMC30DRAFT_443765</name>
</gene>
<dbReference type="InterPro" id="IPR051617">
    <property type="entry name" value="UNC-93-like_regulator"/>
</dbReference>
<feature type="transmembrane region" description="Helical" evidence="5">
    <location>
        <begin position="117"/>
        <end position="141"/>
    </location>
</feature>
<dbReference type="PANTHER" id="PTHR23294">
    <property type="entry name" value="ET TRANSLATION PRODUCT-RELATED"/>
    <property type="match status" value="1"/>
</dbReference>
<reference evidence="6 7" key="1">
    <citation type="submission" date="2019-03" db="EMBL/GenBank/DDBJ databases">
        <title>Rhodosporidium diobovatum UCD-FST 08-225 genome sequencing, assembly, and annotation.</title>
        <authorList>
            <person name="Fakankun I.U."/>
            <person name="Fristensky B."/>
            <person name="Levin D.B."/>
        </authorList>
    </citation>
    <scope>NUCLEOTIDE SEQUENCE [LARGE SCALE GENOMIC DNA]</scope>
    <source>
        <strain evidence="6 7">UCD-FST 08-225</strain>
    </source>
</reference>
<dbReference type="Gene3D" id="1.20.1250.20">
    <property type="entry name" value="MFS general substrate transporter like domains"/>
    <property type="match status" value="1"/>
</dbReference>
<evidence type="ECO:0000313" key="6">
    <source>
        <dbReference type="EMBL" id="TNY24054.1"/>
    </source>
</evidence>
<evidence type="ECO:0000256" key="5">
    <source>
        <dbReference type="SAM" id="Phobius"/>
    </source>
</evidence>
<keyword evidence="2 5" id="KW-0812">Transmembrane</keyword>
<feature type="transmembrane region" description="Helical" evidence="5">
    <location>
        <begin position="186"/>
        <end position="206"/>
    </location>
</feature>
<feature type="transmembrane region" description="Helical" evidence="5">
    <location>
        <begin position="21"/>
        <end position="44"/>
    </location>
</feature>
<comment type="subcellular location">
    <subcellularLocation>
        <location evidence="1">Membrane</location>
        <topology evidence="1">Multi-pass membrane protein</topology>
    </subcellularLocation>
</comment>
<feature type="transmembrane region" description="Helical" evidence="5">
    <location>
        <begin position="420"/>
        <end position="439"/>
    </location>
</feature>
<feature type="transmembrane region" description="Helical" evidence="5">
    <location>
        <begin position="242"/>
        <end position="260"/>
    </location>
</feature>
<name>A0A5C5G6Q5_9BASI</name>
<accession>A0A5C5G6Q5</accession>
<dbReference type="Pfam" id="PF05978">
    <property type="entry name" value="UNC-93"/>
    <property type="match status" value="1"/>
</dbReference>